<feature type="domain" description="PTS EIIB type-1" evidence="7">
    <location>
        <begin position="1"/>
        <end position="77"/>
    </location>
</feature>
<dbReference type="PROSITE" id="PS51098">
    <property type="entry name" value="PTS_EIIB_TYPE_1"/>
    <property type="match status" value="1"/>
</dbReference>
<feature type="active site" description="Phosphocysteine intermediate; for EIIB activity" evidence="6">
    <location>
        <position position="21"/>
    </location>
</feature>
<gene>
    <name evidence="8" type="ORF">H8S20_19605</name>
</gene>
<dbReference type="PROSITE" id="PS01035">
    <property type="entry name" value="PTS_EIIB_TYPE_1_CYS"/>
    <property type="match status" value="1"/>
</dbReference>
<evidence type="ECO:0000313" key="8">
    <source>
        <dbReference type="EMBL" id="MBC5631035.1"/>
    </source>
</evidence>
<proteinExistence type="predicted"/>
<evidence type="ECO:0000256" key="3">
    <source>
        <dbReference type="ARBA" id="ARBA00022679"/>
    </source>
</evidence>
<evidence type="ECO:0000259" key="7">
    <source>
        <dbReference type="PROSITE" id="PS51098"/>
    </source>
</evidence>
<evidence type="ECO:0000256" key="2">
    <source>
        <dbReference type="ARBA" id="ARBA00022597"/>
    </source>
</evidence>
<dbReference type="RefSeq" id="WP_051986706.1">
    <property type="nucleotide sequence ID" value="NZ_JACOOO010000048.1"/>
</dbReference>
<dbReference type="PANTHER" id="PTHR30009:SF4">
    <property type="entry name" value="PTS SYSTEM N-ACETYLGLUCOSAMINE-SPECIFIC EIICBA COMPONENT"/>
    <property type="match status" value="1"/>
</dbReference>
<keyword evidence="3" id="KW-0808">Transferase</keyword>
<evidence type="ECO:0000313" key="9">
    <source>
        <dbReference type="Proteomes" id="UP000596929"/>
    </source>
</evidence>
<protein>
    <submittedName>
        <fullName evidence="8">PTS transporter subunit EIIB</fullName>
    </submittedName>
</protein>
<evidence type="ECO:0000256" key="5">
    <source>
        <dbReference type="ARBA" id="ARBA00022777"/>
    </source>
</evidence>
<sequence>MAEEIIETVRGKYNIEDFDSCITRVRLKLNDGSKIDKLKLKRIGVTEIIRLGSNNVQMMIENMANPIISRMRKSIKE</sequence>
<dbReference type="SUPFAM" id="SSF55604">
    <property type="entry name" value="Glucose permease domain IIB"/>
    <property type="match status" value="1"/>
</dbReference>
<dbReference type="EMBL" id="JACOOO010000048">
    <property type="protein sequence ID" value="MBC5631035.1"/>
    <property type="molecule type" value="Genomic_DNA"/>
</dbReference>
<keyword evidence="1" id="KW-0813">Transport</keyword>
<organism evidence="8 9">
    <name type="scientific">Clostridium hominis</name>
    <dbReference type="NCBI Taxonomy" id="2763036"/>
    <lineage>
        <taxon>Bacteria</taxon>
        <taxon>Bacillati</taxon>
        <taxon>Bacillota</taxon>
        <taxon>Clostridia</taxon>
        <taxon>Eubacteriales</taxon>
        <taxon>Clostridiaceae</taxon>
        <taxon>Clostridium</taxon>
    </lineage>
</organism>
<evidence type="ECO:0000256" key="4">
    <source>
        <dbReference type="ARBA" id="ARBA00022683"/>
    </source>
</evidence>
<dbReference type="Pfam" id="PF00367">
    <property type="entry name" value="PTS_EIIB"/>
    <property type="match status" value="1"/>
</dbReference>
<reference evidence="8 9" key="1">
    <citation type="submission" date="2020-08" db="EMBL/GenBank/DDBJ databases">
        <title>Genome public.</title>
        <authorList>
            <person name="Liu C."/>
            <person name="Sun Q."/>
        </authorList>
    </citation>
    <scope>NUCLEOTIDE SEQUENCE [LARGE SCALE GENOMIC DNA]</scope>
    <source>
        <strain evidence="8 9">NSJ-6</strain>
    </source>
</reference>
<keyword evidence="2" id="KW-0762">Sugar transport</keyword>
<evidence type="ECO:0000256" key="1">
    <source>
        <dbReference type="ARBA" id="ARBA00022448"/>
    </source>
</evidence>
<dbReference type="InterPro" id="IPR036878">
    <property type="entry name" value="Glu_permease_IIB"/>
</dbReference>
<dbReference type="InterPro" id="IPR001996">
    <property type="entry name" value="PTS_IIB_1"/>
</dbReference>
<comment type="caution">
    <text evidence="8">The sequence shown here is derived from an EMBL/GenBank/DDBJ whole genome shotgun (WGS) entry which is preliminary data.</text>
</comment>
<evidence type="ECO:0000256" key="6">
    <source>
        <dbReference type="PROSITE-ProRule" id="PRU00421"/>
    </source>
</evidence>
<keyword evidence="9" id="KW-1185">Reference proteome</keyword>
<dbReference type="InterPro" id="IPR018113">
    <property type="entry name" value="PTrfase_EIIB_Cys"/>
</dbReference>
<name>A0ABR7DHX2_9CLOT</name>
<dbReference type="InterPro" id="IPR050429">
    <property type="entry name" value="PTS_Glucose_EIICBA"/>
</dbReference>
<accession>A0ABR7DHX2</accession>
<dbReference type="Gene3D" id="3.30.1360.60">
    <property type="entry name" value="Glucose permease domain IIB"/>
    <property type="match status" value="1"/>
</dbReference>
<dbReference type="PANTHER" id="PTHR30009">
    <property type="entry name" value="CYTOCHROME C-TYPE SYNTHESIS PROTEIN AND PTS TRANSMEMBRANE COMPONENT"/>
    <property type="match status" value="1"/>
</dbReference>
<dbReference type="Proteomes" id="UP000596929">
    <property type="component" value="Unassembled WGS sequence"/>
</dbReference>
<keyword evidence="4" id="KW-0598">Phosphotransferase system</keyword>
<keyword evidence="5" id="KW-0418">Kinase</keyword>